<organism evidence="2 3">
    <name type="scientific">Steinernema hermaphroditum</name>
    <dbReference type="NCBI Taxonomy" id="289476"/>
    <lineage>
        <taxon>Eukaryota</taxon>
        <taxon>Metazoa</taxon>
        <taxon>Ecdysozoa</taxon>
        <taxon>Nematoda</taxon>
        <taxon>Chromadorea</taxon>
        <taxon>Rhabditida</taxon>
        <taxon>Tylenchina</taxon>
        <taxon>Panagrolaimomorpha</taxon>
        <taxon>Strongyloidoidea</taxon>
        <taxon>Steinernematidae</taxon>
        <taxon>Steinernema</taxon>
    </lineage>
</organism>
<evidence type="ECO:0000313" key="2">
    <source>
        <dbReference type="EMBL" id="KAK0413487.1"/>
    </source>
</evidence>
<comment type="caution">
    <text evidence="2">The sequence shown here is derived from an EMBL/GenBank/DDBJ whole genome shotgun (WGS) entry which is preliminary data.</text>
</comment>
<dbReference type="PROSITE" id="PS51257">
    <property type="entry name" value="PROKAR_LIPOPROTEIN"/>
    <property type="match status" value="1"/>
</dbReference>
<reference evidence="2" key="1">
    <citation type="submission" date="2023-06" db="EMBL/GenBank/DDBJ databases">
        <title>Genomic analysis of the entomopathogenic nematode Steinernema hermaphroditum.</title>
        <authorList>
            <person name="Schwarz E.M."/>
            <person name="Heppert J.K."/>
            <person name="Baniya A."/>
            <person name="Schwartz H.T."/>
            <person name="Tan C.-H."/>
            <person name="Antoshechkin I."/>
            <person name="Sternberg P.W."/>
            <person name="Goodrich-Blair H."/>
            <person name="Dillman A.R."/>
        </authorList>
    </citation>
    <scope>NUCLEOTIDE SEQUENCE</scope>
    <source>
        <strain evidence="2">PS9179</strain>
        <tissue evidence="2">Whole animal</tissue>
    </source>
</reference>
<dbReference type="Proteomes" id="UP001175271">
    <property type="component" value="Unassembled WGS sequence"/>
</dbReference>
<dbReference type="EMBL" id="JAUCMV010000003">
    <property type="protein sequence ID" value="KAK0413487.1"/>
    <property type="molecule type" value="Genomic_DNA"/>
</dbReference>
<feature type="signal peptide" evidence="1">
    <location>
        <begin position="1"/>
        <end position="19"/>
    </location>
</feature>
<keyword evidence="1" id="KW-0732">Signal</keyword>
<sequence length="108" mass="12094">MKLLLVALSLVCVLQLALASCQWPMCRYQTMLKASDLVTGGDASRFNTADMGSLYLNKDFVDPDNYNFQGGWPLYRFVMMQRRAAGVENSEGSRGAFITADDSRRDQL</sequence>
<feature type="chain" id="PRO_5041347803" evidence="1">
    <location>
        <begin position="20"/>
        <end position="108"/>
    </location>
</feature>
<accession>A0AA39HZ10</accession>
<evidence type="ECO:0000313" key="3">
    <source>
        <dbReference type="Proteomes" id="UP001175271"/>
    </source>
</evidence>
<proteinExistence type="predicted"/>
<dbReference type="AlphaFoldDB" id="A0AA39HZ10"/>
<protein>
    <submittedName>
        <fullName evidence="2">Uncharacterized protein</fullName>
    </submittedName>
</protein>
<name>A0AA39HZ10_9BILA</name>
<keyword evidence="3" id="KW-1185">Reference proteome</keyword>
<evidence type="ECO:0000256" key="1">
    <source>
        <dbReference type="SAM" id="SignalP"/>
    </source>
</evidence>
<gene>
    <name evidence="2" type="ORF">QR680_006837</name>
</gene>